<comment type="caution">
    <text evidence="3">The sequence shown here is derived from an EMBL/GenBank/DDBJ whole genome shotgun (WGS) entry which is preliminary data.</text>
</comment>
<dbReference type="InterPro" id="IPR042099">
    <property type="entry name" value="ANL_N_sf"/>
</dbReference>
<feature type="domain" description="AMP-binding enzyme C-terminal" evidence="2">
    <location>
        <begin position="450"/>
        <end position="525"/>
    </location>
</feature>
<dbReference type="PANTHER" id="PTHR24096">
    <property type="entry name" value="LONG-CHAIN-FATTY-ACID--COA LIGASE"/>
    <property type="match status" value="1"/>
</dbReference>
<dbReference type="InterPro" id="IPR025110">
    <property type="entry name" value="AMP-bd_C"/>
</dbReference>
<dbReference type="PROSITE" id="PS00455">
    <property type="entry name" value="AMP_BINDING"/>
    <property type="match status" value="1"/>
</dbReference>
<organism evidence="3 4">
    <name type="scientific">Spongiibacter thalassae</name>
    <dbReference type="NCBI Taxonomy" id="2721624"/>
    <lineage>
        <taxon>Bacteria</taxon>
        <taxon>Pseudomonadati</taxon>
        <taxon>Pseudomonadota</taxon>
        <taxon>Gammaproteobacteria</taxon>
        <taxon>Cellvibrionales</taxon>
        <taxon>Spongiibacteraceae</taxon>
        <taxon>Spongiibacter</taxon>
    </lineage>
</organism>
<dbReference type="InterPro" id="IPR045851">
    <property type="entry name" value="AMP-bd_C_sf"/>
</dbReference>
<reference evidence="3 4" key="1">
    <citation type="submission" date="2020-04" db="EMBL/GenBank/DDBJ databases">
        <authorList>
            <person name="Yoon J."/>
        </authorList>
    </citation>
    <scope>NUCLEOTIDE SEQUENCE [LARGE SCALE GENOMIC DNA]</scope>
    <source>
        <strain evidence="3 4">KMU-166</strain>
    </source>
</reference>
<dbReference type="Gene3D" id="3.30.300.30">
    <property type="match status" value="1"/>
</dbReference>
<evidence type="ECO:0000259" key="1">
    <source>
        <dbReference type="Pfam" id="PF00501"/>
    </source>
</evidence>
<name>A0ABX1GES9_9GAMM</name>
<dbReference type="InterPro" id="IPR000873">
    <property type="entry name" value="AMP-dep_synth/lig_dom"/>
</dbReference>
<protein>
    <submittedName>
        <fullName evidence="3">AMP-binding protein</fullName>
    </submittedName>
</protein>
<dbReference type="InterPro" id="IPR020845">
    <property type="entry name" value="AMP-binding_CS"/>
</dbReference>
<evidence type="ECO:0000259" key="2">
    <source>
        <dbReference type="Pfam" id="PF13193"/>
    </source>
</evidence>
<accession>A0ABX1GES9</accession>
<dbReference type="NCBIfam" id="NF005801">
    <property type="entry name" value="PRK07656.1"/>
    <property type="match status" value="1"/>
</dbReference>
<dbReference type="RefSeq" id="WP_168450251.1">
    <property type="nucleotide sequence ID" value="NZ_JAAWWK010000003.1"/>
</dbReference>
<proteinExistence type="predicted"/>
<gene>
    <name evidence="3" type="ORF">HCU74_09755</name>
</gene>
<evidence type="ECO:0000313" key="4">
    <source>
        <dbReference type="Proteomes" id="UP000765845"/>
    </source>
</evidence>
<evidence type="ECO:0000313" key="3">
    <source>
        <dbReference type="EMBL" id="NKI17705.1"/>
    </source>
</evidence>
<keyword evidence="4" id="KW-1185">Reference proteome</keyword>
<dbReference type="Pfam" id="PF13193">
    <property type="entry name" value="AMP-binding_C"/>
    <property type="match status" value="1"/>
</dbReference>
<sequence>MSSQSPTADDLATATLPPLTMPRLMGWAAQQYGDKLAVSDGGREVTYRALNDLRRRAGKACMACGIGKGDKVAIWAPNSLEWMVAAMGAQSVGAVLVPLNTRLQGAEAADILRRAGVVTLFTVGRLEQGAPTDLLAAESLPDLRRTILLDAGQGEHDLLLWDAFLEMAEAADPAAYTAAERSVNPDDIADMLFTSGTTGKAKGVLCSHQQNIRVFANWSHTVGLHCDDNYLIINPFFHSFGYKAGWLAALICGSAIFPLAQFERVRLLQAIAEHRITMLPGAPSLYEMILAAPERDDYDLSSLRLGVTGAASVPVQLVRDMREQLGFDVVVTAYGLTESTGVVSICRPEDDPETIASTCGRAMPGVELCCVDPESGAVQPAGEAGEVWVRGYNVMQGYHDMPEATAATITAEGWLRTGDIGVLDERGYLRITDRLKDMYIMNGENVYPAEIEKLLYNLPGVQQAAVIGVPKAPQGEVGMAFVVRKPGAALSESDVRSYCADQLARYKQPAYVLFVDSLPMNASGKVLKTELALQAKEYLAAAKEPKA</sequence>
<dbReference type="PANTHER" id="PTHR24096:SF267">
    <property type="entry name" value="MALONATE--COA LIGASE ACSF3, MITOCHONDRIAL"/>
    <property type="match status" value="1"/>
</dbReference>
<dbReference type="Proteomes" id="UP000765845">
    <property type="component" value="Unassembled WGS sequence"/>
</dbReference>
<dbReference type="Gene3D" id="3.40.50.12780">
    <property type="entry name" value="N-terminal domain of ligase-like"/>
    <property type="match status" value="1"/>
</dbReference>
<dbReference type="EMBL" id="JAAWWK010000003">
    <property type="protein sequence ID" value="NKI17705.1"/>
    <property type="molecule type" value="Genomic_DNA"/>
</dbReference>
<feature type="domain" description="AMP-dependent synthetase/ligase" evidence="1">
    <location>
        <begin position="27"/>
        <end position="399"/>
    </location>
</feature>
<dbReference type="SUPFAM" id="SSF56801">
    <property type="entry name" value="Acetyl-CoA synthetase-like"/>
    <property type="match status" value="1"/>
</dbReference>
<dbReference type="Pfam" id="PF00501">
    <property type="entry name" value="AMP-binding"/>
    <property type="match status" value="1"/>
</dbReference>